<organism evidence="2 3">
    <name type="scientific">Cutaneotrichosporon oleaginosum</name>
    <dbReference type="NCBI Taxonomy" id="879819"/>
    <lineage>
        <taxon>Eukaryota</taxon>
        <taxon>Fungi</taxon>
        <taxon>Dikarya</taxon>
        <taxon>Basidiomycota</taxon>
        <taxon>Agaricomycotina</taxon>
        <taxon>Tremellomycetes</taxon>
        <taxon>Trichosporonales</taxon>
        <taxon>Trichosporonaceae</taxon>
        <taxon>Cutaneotrichosporon</taxon>
    </lineage>
</organism>
<dbReference type="PANTHER" id="PTHR28266:SF1">
    <property type="entry name" value="LARGE RIBOSOMAL SUBUNIT PROTEIN ML58"/>
    <property type="match status" value="1"/>
</dbReference>
<dbReference type="InterPro" id="IPR024388">
    <property type="entry name" value="Ribosomal_mL58"/>
</dbReference>
<dbReference type="AlphaFoldDB" id="A0A0J0XMC7"/>
<reference evidence="2 3" key="1">
    <citation type="submission" date="2015-03" db="EMBL/GenBank/DDBJ databases">
        <title>Genomics and transcriptomics of the oil-accumulating basidiomycete yeast T. oleaginosus allow insights into substrate utilization and the diverse evolutionary trajectories of mating systems in fungi.</title>
        <authorList>
            <consortium name="DOE Joint Genome Institute"/>
            <person name="Kourist R."/>
            <person name="Kracht O."/>
            <person name="Bracharz F."/>
            <person name="Lipzen A."/>
            <person name="Nolan M."/>
            <person name="Ohm R."/>
            <person name="Grigoriev I."/>
            <person name="Sun S."/>
            <person name="Heitman J."/>
            <person name="Bruck T."/>
            <person name="Nowrousian M."/>
        </authorList>
    </citation>
    <scope>NUCLEOTIDE SEQUENCE [LARGE SCALE GENOMIC DNA]</scope>
    <source>
        <strain evidence="2 3">IBC0246</strain>
    </source>
</reference>
<gene>
    <name evidence="2" type="ORF">CC85DRAFT_285699</name>
</gene>
<evidence type="ECO:0000313" key="2">
    <source>
        <dbReference type="EMBL" id="KLT42295.1"/>
    </source>
</evidence>
<proteinExistence type="predicted"/>
<dbReference type="OrthoDB" id="6021263at2759"/>
<evidence type="ECO:0000313" key="3">
    <source>
        <dbReference type="Proteomes" id="UP000053611"/>
    </source>
</evidence>
<feature type="region of interest" description="Disordered" evidence="1">
    <location>
        <begin position="23"/>
        <end position="58"/>
    </location>
</feature>
<dbReference type="STRING" id="879819.A0A0J0XMC7"/>
<dbReference type="Proteomes" id="UP000053611">
    <property type="component" value="Unassembled WGS sequence"/>
</dbReference>
<dbReference type="GeneID" id="28983814"/>
<dbReference type="RefSeq" id="XP_018278786.1">
    <property type="nucleotide sequence ID" value="XM_018423211.1"/>
</dbReference>
<dbReference type="PANTHER" id="PTHR28266">
    <property type="entry name" value="54S RIBOSOMAL PROTEIN L20, MITOCHONDRIAL"/>
    <property type="match status" value="1"/>
</dbReference>
<sequence>MTRPLLSLAGPALRRSVMHHARPPRMPALHSPHTPPKVRPSAGTSTPHPTALAGEVAPTTSSTALEGSNLTFHYSPPPTAPSYTTGRKPDLLRWIGGEGVQLTGEEAAPLRRAPRAHAPIEWSEEVVSQIKTMRAEGKSRGKIAKALSIPAEQQHVIHRVAPASKTQLADKAEALERQKEKWSPARKLSRAVRERRKLYW</sequence>
<name>A0A0J0XMC7_9TREE</name>
<dbReference type="SMR" id="A0A0J0XMC7"/>
<dbReference type="EMBL" id="KQ087207">
    <property type="protein sequence ID" value="KLT42295.1"/>
    <property type="molecule type" value="Genomic_DNA"/>
</dbReference>
<protein>
    <submittedName>
        <fullName evidence="2">Uncharacterized protein</fullName>
    </submittedName>
</protein>
<evidence type="ECO:0000256" key="1">
    <source>
        <dbReference type="SAM" id="MobiDB-lite"/>
    </source>
</evidence>
<accession>A0A0J0XMC7</accession>
<keyword evidence="3" id="KW-1185">Reference proteome</keyword>